<dbReference type="InterPro" id="IPR050397">
    <property type="entry name" value="Env_Response_Regulators"/>
</dbReference>
<comment type="caution">
    <text evidence="6">The sequence shown here is derived from an EMBL/GenBank/DDBJ whole genome shotgun (WGS) entry which is preliminary data.</text>
</comment>
<feature type="domain" description="HTH crp-type" evidence="5">
    <location>
        <begin position="142"/>
        <end position="211"/>
    </location>
</feature>
<evidence type="ECO:0000256" key="2">
    <source>
        <dbReference type="ARBA" id="ARBA00023125"/>
    </source>
</evidence>
<dbReference type="CDD" id="cd00038">
    <property type="entry name" value="CAP_ED"/>
    <property type="match status" value="1"/>
</dbReference>
<dbReference type="InterPro" id="IPR000595">
    <property type="entry name" value="cNMP-bd_dom"/>
</dbReference>
<keyword evidence="7" id="KW-1185">Reference proteome</keyword>
<evidence type="ECO:0000259" key="4">
    <source>
        <dbReference type="PROSITE" id="PS50042"/>
    </source>
</evidence>
<protein>
    <submittedName>
        <fullName evidence="6">Crp/Fnr family transcriptional regulator</fullName>
    </submittedName>
</protein>
<dbReference type="Pfam" id="PF13545">
    <property type="entry name" value="HTH_Crp_2"/>
    <property type="match status" value="1"/>
</dbReference>
<keyword evidence="3" id="KW-0804">Transcription</keyword>
<evidence type="ECO:0000256" key="3">
    <source>
        <dbReference type="ARBA" id="ARBA00023163"/>
    </source>
</evidence>
<name>A0ABW3KAN9_9BACT</name>
<evidence type="ECO:0000256" key="1">
    <source>
        <dbReference type="ARBA" id="ARBA00023015"/>
    </source>
</evidence>
<dbReference type="PROSITE" id="PS50042">
    <property type="entry name" value="CNMP_BINDING_3"/>
    <property type="match status" value="1"/>
</dbReference>
<dbReference type="PROSITE" id="PS51063">
    <property type="entry name" value="HTH_CRP_2"/>
    <property type="match status" value="1"/>
</dbReference>
<dbReference type="InterPro" id="IPR036390">
    <property type="entry name" value="WH_DNA-bd_sf"/>
</dbReference>
<dbReference type="SMART" id="SM00100">
    <property type="entry name" value="cNMP"/>
    <property type="match status" value="1"/>
</dbReference>
<dbReference type="InterPro" id="IPR018490">
    <property type="entry name" value="cNMP-bd_dom_sf"/>
</dbReference>
<dbReference type="Proteomes" id="UP001597112">
    <property type="component" value="Unassembled WGS sequence"/>
</dbReference>
<dbReference type="SUPFAM" id="SSF51206">
    <property type="entry name" value="cAMP-binding domain-like"/>
    <property type="match status" value="1"/>
</dbReference>
<accession>A0ABW3KAN9</accession>
<keyword evidence="1" id="KW-0805">Transcription regulation</keyword>
<evidence type="ECO:0000313" key="7">
    <source>
        <dbReference type="Proteomes" id="UP001597112"/>
    </source>
</evidence>
<evidence type="ECO:0000259" key="5">
    <source>
        <dbReference type="PROSITE" id="PS51063"/>
    </source>
</evidence>
<dbReference type="Gene3D" id="2.60.120.10">
    <property type="entry name" value="Jelly Rolls"/>
    <property type="match status" value="1"/>
</dbReference>
<dbReference type="InterPro" id="IPR012318">
    <property type="entry name" value="HTH_CRP"/>
</dbReference>
<dbReference type="RefSeq" id="WP_377584181.1">
    <property type="nucleotide sequence ID" value="NZ_JBHTKA010000013.1"/>
</dbReference>
<dbReference type="Pfam" id="PF00027">
    <property type="entry name" value="cNMP_binding"/>
    <property type="match status" value="1"/>
</dbReference>
<organism evidence="6 7">
    <name type="scientific">Ohtaekwangia kribbensis</name>
    <dbReference type="NCBI Taxonomy" id="688913"/>
    <lineage>
        <taxon>Bacteria</taxon>
        <taxon>Pseudomonadati</taxon>
        <taxon>Bacteroidota</taxon>
        <taxon>Cytophagia</taxon>
        <taxon>Cytophagales</taxon>
        <taxon>Fulvivirgaceae</taxon>
        <taxon>Ohtaekwangia</taxon>
    </lineage>
</organism>
<evidence type="ECO:0000313" key="6">
    <source>
        <dbReference type="EMBL" id="MFD1002681.1"/>
    </source>
</evidence>
<reference evidence="7" key="1">
    <citation type="journal article" date="2019" name="Int. J. Syst. Evol. Microbiol.">
        <title>The Global Catalogue of Microorganisms (GCM) 10K type strain sequencing project: providing services to taxonomists for standard genome sequencing and annotation.</title>
        <authorList>
            <consortium name="The Broad Institute Genomics Platform"/>
            <consortium name="The Broad Institute Genome Sequencing Center for Infectious Disease"/>
            <person name="Wu L."/>
            <person name="Ma J."/>
        </authorList>
    </citation>
    <scope>NUCLEOTIDE SEQUENCE [LARGE SCALE GENOMIC DNA]</scope>
    <source>
        <strain evidence="7">CCUG 58938</strain>
    </source>
</reference>
<sequence length="211" mass="24560">MGYNLQKRKSKKVFPSKVLEKYHARLVTLKKDQILFQDGDTASDYFQVESGVVKMYIVNDDGQEFIQGIFHAGESFGEPALIARFPYPGSVMAIEPAKVWKLPGDYFLRMLQENFDLHMKMDEVLCQRLKYKSMVLSEISSHEPEHRILSLLKYYKTKNHPSKETPGRVTIPYTRQQLADMSGLRVETVIRTVKKMEKDKKLILEGHKIRF</sequence>
<gene>
    <name evidence="6" type="ORF">ACFQ21_25375</name>
</gene>
<keyword evidence="2" id="KW-0238">DNA-binding</keyword>
<feature type="domain" description="Cyclic nucleotide-binding" evidence="4">
    <location>
        <begin position="1"/>
        <end position="128"/>
    </location>
</feature>
<dbReference type="SMART" id="SM00419">
    <property type="entry name" value="HTH_CRP"/>
    <property type="match status" value="1"/>
</dbReference>
<dbReference type="SUPFAM" id="SSF46785">
    <property type="entry name" value="Winged helix' DNA-binding domain"/>
    <property type="match status" value="1"/>
</dbReference>
<dbReference type="InterPro" id="IPR014710">
    <property type="entry name" value="RmlC-like_jellyroll"/>
</dbReference>
<dbReference type="PANTHER" id="PTHR24567">
    <property type="entry name" value="CRP FAMILY TRANSCRIPTIONAL REGULATORY PROTEIN"/>
    <property type="match status" value="1"/>
</dbReference>
<proteinExistence type="predicted"/>
<dbReference type="PANTHER" id="PTHR24567:SF26">
    <property type="entry name" value="REGULATORY PROTEIN YEIL"/>
    <property type="match status" value="1"/>
</dbReference>
<dbReference type="EMBL" id="JBHTKA010000013">
    <property type="protein sequence ID" value="MFD1002681.1"/>
    <property type="molecule type" value="Genomic_DNA"/>
</dbReference>